<keyword evidence="6" id="KW-1185">Reference proteome</keyword>
<dbReference type="InterPro" id="IPR036597">
    <property type="entry name" value="Fido-like_dom_sf"/>
</dbReference>
<dbReference type="InterPro" id="IPR040198">
    <property type="entry name" value="Fido_containing"/>
</dbReference>
<feature type="site" description="Important for autoinhibition of adenylyltransferase activity" evidence="3">
    <location>
        <position position="29"/>
    </location>
</feature>
<feature type="binding site" evidence="2">
    <location>
        <position position="203"/>
    </location>
    <ligand>
        <name>ATP</name>
        <dbReference type="ChEBI" id="CHEBI:30616"/>
    </ligand>
</feature>
<sequence>MKKSKKYILTDEYLQDVLVRLAHHSSAIEGNTISLADTVSIILHDTIPGNTSKREYFEIENHREAFRYVIDHVANGVEMSITVIKDIHERLTDRLLVDKGQFKQSENAILGAEFPTASPRETPTLMKQWVDNLNYQLKHAQSQKDIISVVGDFHIQFERIHPFSDGNGRTGRMLMNYSLLEKGSPPLIIRAEDKAEYVNILANSDIAKFTQFATQRIQEESKRLERFMNMNEKAISDPKSTKNHDLEL</sequence>
<name>A0A1M5XJ42_9BACI</name>
<feature type="domain" description="Fido" evidence="4">
    <location>
        <begin position="79"/>
        <end position="219"/>
    </location>
</feature>
<dbReference type="PANTHER" id="PTHR13504:SF38">
    <property type="entry name" value="FIDO DOMAIN-CONTAINING PROTEIN"/>
    <property type="match status" value="1"/>
</dbReference>
<feature type="active site" evidence="1">
    <location>
        <position position="161"/>
    </location>
</feature>
<dbReference type="SUPFAM" id="SSF140931">
    <property type="entry name" value="Fic-like"/>
    <property type="match status" value="1"/>
</dbReference>
<feature type="binding site" evidence="2">
    <location>
        <begin position="165"/>
        <end position="172"/>
    </location>
    <ligand>
        <name>ATP</name>
        <dbReference type="ChEBI" id="CHEBI:30616"/>
    </ligand>
</feature>
<dbReference type="OrthoDB" id="9813719at2"/>
<keyword evidence="2" id="KW-0547">Nucleotide-binding</keyword>
<dbReference type="PANTHER" id="PTHR13504">
    <property type="entry name" value="FIDO DOMAIN-CONTAINING PROTEIN DDB_G0283145"/>
    <property type="match status" value="1"/>
</dbReference>
<dbReference type="Gene3D" id="1.10.3290.10">
    <property type="entry name" value="Fido-like domain"/>
    <property type="match status" value="1"/>
</dbReference>
<gene>
    <name evidence="5" type="ORF">SAMN05421807_12713</name>
</gene>
<dbReference type="GO" id="GO:0005524">
    <property type="term" value="F:ATP binding"/>
    <property type="evidence" value="ECO:0007669"/>
    <property type="project" value="UniProtKB-KW"/>
</dbReference>
<dbReference type="RefSeq" id="WP_073013249.1">
    <property type="nucleotide sequence ID" value="NZ_FQXD01000027.1"/>
</dbReference>
<dbReference type="InterPro" id="IPR003812">
    <property type="entry name" value="Fido"/>
</dbReference>
<keyword evidence="2" id="KW-0067">ATP-binding</keyword>
<dbReference type="AlphaFoldDB" id="A0A1M5XJ42"/>
<evidence type="ECO:0000313" key="5">
    <source>
        <dbReference type="EMBL" id="SHH99293.1"/>
    </source>
</evidence>
<dbReference type="Proteomes" id="UP000184079">
    <property type="component" value="Unassembled WGS sequence"/>
</dbReference>
<dbReference type="PROSITE" id="PS51459">
    <property type="entry name" value="FIDO"/>
    <property type="match status" value="1"/>
</dbReference>
<evidence type="ECO:0000259" key="4">
    <source>
        <dbReference type="PROSITE" id="PS51459"/>
    </source>
</evidence>
<dbReference type="EMBL" id="FQXD01000027">
    <property type="protein sequence ID" value="SHH99293.1"/>
    <property type="molecule type" value="Genomic_DNA"/>
</dbReference>
<evidence type="ECO:0000256" key="1">
    <source>
        <dbReference type="PIRSR" id="PIRSR640198-1"/>
    </source>
</evidence>
<evidence type="ECO:0000313" key="6">
    <source>
        <dbReference type="Proteomes" id="UP000184079"/>
    </source>
</evidence>
<dbReference type="Pfam" id="PF02661">
    <property type="entry name" value="Fic"/>
    <property type="match status" value="1"/>
</dbReference>
<accession>A0A1M5XJ42</accession>
<organism evidence="5 6">
    <name type="scientific">Virgibacillus chiguensis</name>
    <dbReference type="NCBI Taxonomy" id="411959"/>
    <lineage>
        <taxon>Bacteria</taxon>
        <taxon>Bacillati</taxon>
        <taxon>Bacillota</taxon>
        <taxon>Bacilli</taxon>
        <taxon>Bacillales</taxon>
        <taxon>Bacillaceae</taxon>
        <taxon>Virgibacillus</taxon>
    </lineage>
</organism>
<reference evidence="6" key="1">
    <citation type="submission" date="2016-11" db="EMBL/GenBank/DDBJ databases">
        <authorList>
            <person name="Varghese N."/>
            <person name="Submissions S."/>
        </authorList>
    </citation>
    <scope>NUCLEOTIDE SEQUENCE [LARGE SCALE GENOMIC DNA]</scope>
    <source>
        <strain evidence="6">CGMCC 1.6496</strain>
    </source>
</reference>
<evidence type="ECO:0000256" key="3">
    <source>
        <dbReference type="PIRSR" id="PIRSR640198-3"/>
    </source>
</evidence>
<protein>
    <submittedName>
        <fullName evidence="5">Fic/DOC family protein</fullName>
    </submittedName>
</protein>
<proteinExistence type="predicted"/>
<evidence type="ECO:0000256" key="2">
    <source>
        <dbReference type="PIRSR" id="PIRSR640198-2"/>
    </source>
</evidence>